<name>A0AAD1DKP2_9FLAO</name>
<gene>
    <name evidence="3" type="ORF">EG349_06430</name>
    <name evidence="4" type="ORF">EG353_04440</name>
</gene>
<keyword evidence="6" id="KW-1185">Reference proteome</keyword>
<protein>
    <recommendedName>
        <fullName evidence="7">GH18 domain-containing protein</fullName>
    </recommendedName>
</protein>
<keyword evidence="2" id="KW-0732">Signal</keyword>
<feature type="coiled-coil region" evidence="1">
    <location>
        <begin position="358"/>
        <end position="385"/>
    </location>
</feature>
<evidence type="ECO:0000313" key="5">
    <source>
        <dbReference type="Proteomes" id="UP000274073"/>
    </source>
</evidence>
<dbReference type="EMBL" id="CP033912">
    <property type="protein sequence ID" value="AZA94855.1"/>
    <property type="molecule type" value="Genomic_DNA"/>
</dbReference>
<dbReference type="Proteomes" id="UP000281741">
    <property type="component" value="Chromosome"/>
</dbReference>
<evidence type="ECO:0000313" key="6">
    <source>
        <dbReference type="Proteomes" id="UP000281741"/>
    </source>
</evidence>
<reference evidence="5 6" key="1">
    <citation type="submission" date="2018-11" db="EMBL/GenBank/DDBJ databases">
        <title>Proposal to divide the Flavobacteriaceae and reorganize its genera based on Amino Acid Identity values calculated from whole genome sequences.</title>
        <authorList>
            <person name="Nicholson A.C."/>
            <person name="Gulvik C.A."/>
            <person name="Whitney A.M."/>
            <person name="Humrighouse B.W."/>
            <person name="Bell M."/>
            <person name="Holmes B."/>
            <person name="Steigerwalt A.G."/>
            <person name="Villarma A."/>
            <person name="Sheth M."/>
            <person name="Batra D."/>
            <person name="Pryor J."/>
            <person name="Bernardet J.-F."/>
            <person name="Hugo C."/>
            <person name="Kampfer P."/>
            <person name="Newman J."/>
            <person name="McQuiston J.R."/>
        </authorList>
    </citation>
    <scope>NUCLEOTIDE SEQUENCE [LARGE SCALE GENOMIC DNA]</scope>
    <source>
        <strain evidence="3 5">G0207</strain>
        <strain evidence="4 6">H5143</strain>
    </source>
</reference>
<proteinExistence type="predicted"/>
<evidence type="ECO:0008006" key="7">
    <source>
        <dbReference type="Google" id="ProtNLM"/>
    </source>
</evidence>
<keyword evidence="1" id="KW-0175">Coiled coil</keyword>
<dbReference type="AlphaFoldDB" id="A0AAD1DKP2"/>
<dbReference type="GO" id="GO:0015562">
    <property type="term" value="F:efflux transmembrane transporter activity"/>
    <property type="evidence" value="ECO:0007669"/>
    <property type="project" value="InterPro"/>
</dbReference>
<accession>A0AAD1DKP2</accession>
<organism evidence="3 5">
    <name type="scientific">Chryseobacterium shandongense</name>
    <dbReference type="NCBI Taxonomy" id="1493872"/>
    <lineage>
        <taxon>Bacteria</taxon>
        <taxon>Pseudomonadati</taxon>
        <taxon>Bacteroidota</taxon>
        <taxon>Flavobacteriia</taxon>
        <taxon>Flavobacteriales</taxon>
        <taxon>Weeksellaceae</taxon>
        <taxon>Chryseobacterium group</taxon>
        <taxon>Chryseobacterium</taxon>
    </lineage>
</organism>
<dbReference type="SUPFAM" id="SSF56954">
    <property type="entry name" value="Outer membrane efflux proteins (OEP)"/>
    <property type="match status" value="1"/>
</dbReference>
<feature type="chain" id="PRO_5042296400" description="GH18 domain-containing protein" evidence="2">
    <location>
        <begin position="20"/>
        <end position="674"/>
    </location>
</feature>
<dbReference type="Gene3D" id="1.20.1600.10">
    <property type="entry name" value="Outer membrane efflux proteins (OEP)"/>
    <property type="match status" value="1"/>
</dbReference>
<evidence type="ECO:0000313" key="4">
    <source>
        <dbReference type="EMBL" id="AZA94855.1"/>
    </source>
</evidence>
<evidence type="ECO:0000256" key="2">
    <source>
        <dbReference type="SAM" id="SignalP"/>
    </source>
</evidence>
<feature type="signal peptide" evidence="2">
    <location>
        <begin position="1"/>
        <end position="19"/>
    </location>
</feature>
<evidence type="ECO:0000313" key="3">
    <source>
        <dbReference type="EMBL" id="AZA86447.1"/>
    </source>
</evidence>
<dbReference type="EMBL" id="CP033915">
    <property type="protein sequence ID" value="AZA86447.1"/>
    <property type="molecule type" value="Genomic_DNA"/>
</dbReference>
<evidence type="ECO:0000256" key="1">
    <source>
        <dbReference type="SAM" id="Coils"/>
    </source>
</evidence>
<sequence length="674" mass="77468">MRKLLQISLLVNFFIFFNAQNKSTLSINSKSLSILAAEYKEIYAAAKVIMTNLLAENKNTETNHVNFSSSDISSRNAADLTIDPKNKEFKSKPHLNWVSDMSYNFSPGFGDDDNIFYRARVSSGLDWLALGEGSLKSQKMQNALNEKMRNIDVLEKQKYKKEIIHRQNMSQVRAAFDARKIKLLSDYENLLKLQNEFTVKQNKNGLKNDAEAAQSKYRLDKISIERKSLESLIKNNDSQNFNNEIVNSEIPDLMAVENIDFSALVKDKETALKMEKELLDMKRKRDKQPDLRLKLRYNYYSALSRDRNFASVGATFNLPVTRSNNDLESEDEIRLKENSLQDMQLVYRDRLSTMYREYYLLKSEIEVLESEIKYLEAELKLNSTNEKSNTFSPAPYLATAEKLLNNQIQICDKKADLYEKYLEYKMLSGTDNSAEGLQKLANDDNVGKETYIWSSFFTNYSNAYIINLMNHWHINRVFLSVGKVTDLVKVADFMTLAAQNNIQVYRLIGENSYAATDNGFPDLQVALQDAKNMGFAGVHLDIEPHTFDDYKANVDLYAQRLINLFSNSKIWCTQNNMDLGVSVPMHLPAEVATVLHDNDIMTYIMAYDVLTLDKKLNKTLNIRNILSPNLYVWVFRINDFQAFGDLLDAEAYVQAAGVTKIGYYDLSQMNNFKP</sequence>
<dbReference type="Proteomes" id="UP000274073">
    <property type="component" value="Chromosome"/>
</dbReference>